<evidence type="ECO:0000313" key="7">
    <source>
        <dbReference type="Proteomes" id="UP000245905"/>
    </source>
</evidence>
<reference evidence="5 8" key="2">
    <citation type="submission" date="2018-08" db="EMBL/GenBank/DDBJ databases">
        <title>A genome reference for cultivated species of the human gut microbiota.</title>
        <authorList>
            <person name="Zou Y."/>
            <person name="Xue W."/>
            <person name="Luo G."/>
        </authorList>
    </citation>
    <scope>NUCLEOTIDE SEQUENCE [LARGE SCALE GENOMIC DNA]</scope>
    <source>
        <strain evidence="5 8">AM54-25XD</strain>
    </source>
</reference>
<dbReference type="EMBL" id="JAJCJQ010000013">
    <property type="protein sequence ID" value="MCB6961175.1"/>
    <property type="molecule type" value="Genomic_DNA"/>
</dbReference>
<evidence type="ECO:0000313" key="5">
    <source>
        <dbReference type="EMBL" id="RGZ17743.1"/>
    </source>
</evidence>
<evidence type="ECO:0000313" key="8">
    <source>
        <dbReference type="Proteomes" id="UP000285209"/>
    </source>
</evidence>
<evidence type="ECO:0000313" key="2">
    <source>
        <dbReference type="EMBL" id="MCC2746205.1"/>
    </source>
</evidence>
<reference evidence="1" key="7">
    <citation type="submission" date="2021-10" db="EMBL/GenBank/DDBJ databases">
        <title>Collection of gut derived symbiotic bacterial strains cultured from healthy donors.</title>
        <authorList>
            <person name="Lin H."/>
            <person name="Littmann E."/>
            <person name="Kohout C."/>
            <person name="Pamer E.G."/>
        </authorList>
    </citation>
    <scope>NUCLEOTIDE SEQUENCE</scope>
    <source>
        <strain evidence="1">DFI.7.28A</strain>
    </source>
</reference>
<comment type="caution">
    <text evidence="4">The sequence shown here is derived from an EMBL/GenBank/DDBJ whole genome shotgun (WGS) entry which is preliminary data.</text>
</comment>
<reference evidence="2" key="6">
    <citation type="submission" date="2021-10" db="EMBL/GenBank/DDBJ databases">
        <title>Collection of gut derived symbiotic bacterial strains cultured from healthy donors.</title>
        <authorList>
            <person name="Lin H."/>
            <person name="Littmann E."/>
            <person name="Claire K."/>
            <person name="Pamer E."/>
        </authorList>
    </citation>
    <scope>NUCLEOTIDE SEQUENCE</scope>
    <source>
        <strain evidence="2">MSK.22.92</strain>
    </source>
</reference>
<evidence type="ECO:0000313" key="4">
    <source>
        <dbReference type="EMBL" id="PWE83728.1"/>
    </source>
</evidence>
<dbReference type="EMBL" id="JRFS01000015">
    <property type="protein sequence ID" value="PWE83728.1"/>
    <property type="molecule type" value="Genomic_DNA"/>
</dbReference>
<dbReference type="Proteomes" id="UP000324325">
    <property type="component" value="Unassembled WGS sequence"/>
</dbReference>
<dbReference type="Proteomes" id="UP001197847">
    <property type="component" value="Unassembled WGS sequence"/>
</dbReference>
<reference evidence="6 9" key="4">
    <citation type="submission" date="2019-08" db="EMBL/GenBank/DDBJ databases">
        <authorList>
            <person name="Duncan S."/>
            <person name="Walker A."/>
        </authorList>
    </citation>
    <scope>NUCLEOTIDE SEQUENCE [LARGE SCALE GENOMIC DNA]</scope>
    <source>
        <strain evidence="6 9">L2-21</strain>
    </source>
</reference>
<proteinExistence type="predicted"/>
<dbReference type="EMBL" id="JAJFBX010000004">
    <property type="protein sequence ID" value="MCC2746205.1"/>
    <property type="molecule type" value="Genomic_DNA"/>
</dbReference>
<dbReference type="RefSeq" id="WP_109257849.1">
    <property type="nucleotide sequence ID" value="NZ_DAWDDN010000021.1"/>
</dbReference>
<gene>
    <name evidence="5" type="ORF">DXA03_09330</name>
    <name evidence="6" type="ORF">FYL37_10950</name>
    <name evidence="3" type="ORF">GKE07_13915</name>
    <name evidence="4" type="ORF">LD38_07990</name>
    <name evidence="1" type="ORF">LIZ82_09785</name>
    <name evidence="2" type="ORF">LK487_04010</name>
</gene>
<dbReference type="EMBL" id="QSDV01000015">
    <property type="protein sequence ID" value="RGZ17743.1"/>
    <property type="molecule type" value="Genomic_DNA"/>
</dbReference>
<dbReference type="EMBL" id="WKQP01000029">
    <property type="protein sequence ID" value="MSC61268.1"/>
    <property type="molecule type" value="Genomic_DNA"/>
</dbReference>
<name>A0A2U2EGX1_9FIRM</name>
<reference evidence="3 10" key="3">
    <citation type="journal article" date="2019" name="Nat. Med.">
        <title>A library of human gut bacterial isolates paired with longitudinal multiomics data enables mechanistic microbiome research.</title>
        <authorList>
            <person name="Poyet M."/>
            <person name="Groussin M."/>
            <person name="Gibbons S.M."/>
            <person name="Avila-Pacheco J."/>
            <person name="Jiang X."/>
            <person name="Kearney S.M."/>
            <person name="Perrotta A.R."/>
            <person name="Berdy B."/>
            <person name="Zhao S."/>
            <person name="Lieberman T.D."/>
            <person name="Swanson P.K."/>
            <person name="Smith M."/>
            <person name="Roesemann S."/>
            <person name="Alexander J.E."/>
            <person name="Rich S.A."/>
            <person name="Livny J."/>
            <person name="Vlamakis H."/>
            <person name="Clish C."/>
            <person name="Bullock K."/>
            <person name="Deik A."/>
            <person name="Scott J."/>
            <person name="Pierce K.A."/>
            <person name="Xavier R.J."/>
            <person name="Alm E.J."/>
        </authorList>
    </citation>
    <scope>NUCLEOTIDE SEQUENCE [LARGE SCALE GENOMIC DNA]</scope>
    <source>
        <strain evidence="3 10">BIOML-A11</strain>
    </source>
</reference>
<evidence type="ECO:0000313" key="9">
    <source>
        <dbReference type="Proteomes" id="UP000324325"/>
    </source>
</evidence>
<dbReference type="Proteomes" id="UP001197741">
    <property type="component" value="Unassembled WGS sequence"/>
</dbReference>
<sequence>MKLEEIQLAKKHAYIKENYVKWNFLEAFSVSDDYKTEPIDFYFEFKKSSTCSLAELVKKEHRYICNDGYIKEHSIDDLSECIVVHNRKQALKIFANINRIFDDYLSKAGLEGIEYYRQYFEISVRRDGMPQVFLPYSWTSKEYLMKEESLL</sequence>
<evidence type="ECO:0000313" key="1">
    <source>
        <dbReference type="EMBL" id="MCB6961175.1"/>
    </source>
</evidence>
<dbReference type="Proteomes" id="UP000479563">
    <property type="component" value="Unassembled WGS sequence"/>
</dbReference>
<dbReference type="EMBL" id="VSTG01000014">
    <property type="protein sequence ID" value="TYL57021.1"/>
    <property type="molecule type" value="Genomic_DNA"/>
</dbReference>
<dbReference type="Proteomes" id="UP000245905">
    <property type="component" value="Unassembled WGS sequence"/>
</dbReference>
<organism evidence="4 7">
    <name type="scientific">Agathobacter rectalis</name>
    <dbReference type="NCBI Taxonomy" id="39491"/>
    <lineage>
        <taxon>Bacteria</taxon>
        <taxon>Bacillati</taxon>
        <taxon>Bacillota</taxon>
        <taxon>Clostridia</taxon>
        <taxon>Lachnospirales</taxon>
        <taxon>Lachnospiraceae</taxon>
        <taxon>Agathobacter</taxon>
    </lineage>
</organism>
<protein>
    <submittedName>
        <fullName evidence="4">Uncharacterized protein</fullName>
    </submittedName>
</protein>
<evidence type="ECO:0000313" key="3">
    <source>
        <dbReference type="EMBL" id="MSC61268.1"/>
    </source>
</evidence>
<evidence type="ECO:0000313" key="6">
    <source>
        <dbReference type="EMBL" id="TYL57021.1"/>
    </source>
</evidence>
<reference evidence="6 9" key="5">
    <citation type="submission" date="2019-09" db="EMBL/GenBank/DDBJ databases">
        <title>Strain-level analysis of Eubacterium rectale using genomes from metagenomes.</title>
        <authorList>
            <person name="Karcher N."/>
            <person name="Segata N."/>
        </authorList>
    </citation>
    <scope>NUCLEOTIDE SEQUENCE [LARGE SCALE GENOMIC DNA]</scope>
    <source>
        <strain evidence="6 9">L2-21</strain>
    </source>
</reference>
<accession>A0A2U2EGX1</accession>
<reference evidence="4 7" key="1">
    <citation type="submission" date="2014-09" db="EMBL/GenBank/DDBJ databases">
        <title>Butyrate-producing bacteria isolated from human gut.</title>
        <authorList>
            <person name="Zhang Q."/>
            <person name="Zhao L."/>
        </authorList>
    </citation>
    <scope>NUCLEOTIDE SEQUENCE [LARGE SCALE GENOMIC DNA]</scope>
    <source>
        <strain evidence="4 7">R22</strain>
    </source>
</reference>
<dbReference type="AlphaFoldDB" id="A0A2U2EGX1"/>
<dbReference type="Proteomes" id="UP000285209">
    <property type="component" value="Unassembled WGS sequence"/>
</dbReference>
<evidence type="ECO:0000313" key="10">
    <source>
        <dbReference type="Proteomes" id="UP000479563"/>
    </source>
</evidence>